<accession>A0A517NNY1</accession>
<sequence length="478" mass="52935">MIQRFASRILRQARRSCLIFVALVPFVGCLSRLYGQGFSYDGVFELTLLDPEGEPVEGVSVRLKTLRFEEIRSLRIGLFEQAKVSDADGFVRLTYPTTYETRLGLGTTSEIGFVFEHPEFVTQQISFDPTTDATKHTLDRGCRLSFSAVDAEREPIGNFSVYMSGPAALVTWFAEKGTSAKFSTAIPDGSWQAILVSPRNDGRHLFSQVMPVRLAEDQVVSIRKVPMTGGMRLTGRLSENVPRPIRNGTVSVACIPKSSQQRGGNEAAPLGWNEWTVVNDDGTFEFASLPVMETMQIIARCDGWLIDDEQGDRLFFRGKYVSASERTNQGNLALTLPMVPSGNLRVVVKDENGQPVRYAKVYARPMQKLLSGELTYVGSGARTVDKIWKDLDQDFDPELFRWPNLRGFQCATNSDGVAVVSGIPLDRSFRLTATLEGHSIVNAETPGLPQILMRVESVKRAEVELLAKPNAASETPPK</sequence>
<evidence type="ECO:0000313" key="2">
    <source>
        <dbReference type="Proteomes" id="UP000319817"/>
    </source>
</evidence>
<dbReference type="AlphaFoldDB" id="A0A517NNY1"/>
<dbReference type="EMBL" id="CP036526">
    <property type="protein sequence ID" value="QDT08835.1"/>
    <property type="molecule type" value="Genomic_DNA"/>
</dbReference>
<protein>
    <recommendedName>
        <fullName evidence="3">Nickel uptake substrate-specific transmembrane region</fullName>
    </recommendedName>
</protein>
<proteinExistence type="predicted"/>
<evidence type="ECO:0000313" key="1">
    <source>
        <dbReference type="EMBL" id="QDT08835.1"/>
    </source>
</evidence>
<evidence type="ECO:0008006" key="3">
    <source>
        <dbReference type="Google" id="ProtNLM"/>
    </source>
</evidence>
<keyword evidence="2" id="KW-1185">Reference proteome</keyword>
<dbReference type="Proteomes" id="UP000319817">
    <property type="component" value="Chromosome"/>
</dbReference>
<gene>
    <name evidence="1" type="ORF">K239x_07770</name>
</gene>
<name>A0A517NNY1_9BACT</name>
<reference evidence="1 2" key="1">
    <citation type="submission" date="2019-02" db="EMBL/GenBank/DDBJ databases">
        <title>Deep-cultivation of Planctomycetes and their phenomic and genomic characterization uncovers novel biology.</title>
        <authorList>
            <person name="Wiegand S."/>
            <person name="Jogler M."/>
            <person name="Boedeker C."/>
            <person name="Pinto D."/>
            <person name="Vollmers J."/>
            <person name="Rivas-Marin E."/>
            <person name="Kohn T."/>
            <person name="Peeters S.H."/>
            <person name="Heuer A."/>
            <person name="Rast P."/>
            <person name="Oberbeckmann S."/>
            <person name="Bunk B."/>
            <person name="Jeske O."/>
            <person name="Meyerdierks A."/>
            <person name="Storesund J.E."/>
            <person name="Kallscheuer N."/>
            <person name="Luecker S."/>
            <person name="Lage O.M."/>
            <person name="Pohl T."/>
            <person name="Merkel B.J."/>
            <person name="Hornburger P."/>
            <person name="Mueller R.-W."/>
            <person name="Bruemmer F."/>
            <person name="Labrenz M."/>
            <person name="Spormann A.M."/>
            <person name="Op den Camp H."/>
            <person name="Overmann J."/>
            <person name="Amann R."/>
            <person name="Jetten M.S.M."/>
            <person name="Mascher T."/>
            <person name="Medema M.H."/>
            <person name="Devos D.P."/>
            <person name="Kaster A.-K."/>
            <person name="Ovreas L."/>
            <person name="Rohde M."/>
            <person name="Galperin M.Y."/>
            <person name="Jogler C."/>
        </authorList>
    </citation>
    <scope>NUCLEOTIDE SEQUENCE [LARGE SCALE GENOMIC DNA]</scope>
    <source>
        <strain evidence="1 2">K23_9</strain>
    </source>
</reference>
<organism evidence="1 2">
    <name type="scientific">Stieleria marina</name>
    <dbReference type="NCBI Taxonomy" id="1930275"/>
    <lineage>
        <taxon>Bacteria</taxon>
        <taxon>Pseudomonadati</taxon>
        <taxon>Planctomycetota</taxon>
        <taxon>Planctomycetia</taxon>
        <taxon>Pirellulales</taxon>
        <taxon>Pirellulaceae</taxon>
        <taxon>Stieleria</taxon>
    </lineage>
</organism>
<dbReference type="OrthoDB" id="240923at2"/>
<dbReference type="RefSeq" id="WP_145416315.1">
    <property type="nucleotide sequence ID" value="NZ_CP036526.1"/>
</dbReference>